<protein>
    <recommendedName>
        <fullName evidence="8">Non-specific serine/threonine protein kinase</fullName>
    </recommendedName>
</protein>
<dbReference type="Pfam" id="PF20206">
    <property type="entry name" value="Tra1_ring"/>
    <property type="match status" value="2"/>
</dbReference>
<evidence type="ECO:0000256" key="1">
    <source>
        <dbReference type="ARBA" id="ARBA00007234"/>
    </source>
</evidence>
<dbReference type="PANTHER" id="PTHR11139">
    <property type="entry name" value="ATAXIA TELANGIECTASIA MUTATED ATM -RELATED"/>
    <property type="match status" value="1"/>
</dbReference>
<dbReference type="PROSITE" id="PS51189">
    <property type="entry name" value="FAT"/>
    <property type="match status" value="1"/>
</dbReference>
<dbReference type="InterPro" id="IPR014009">
    <property type="entry name" value="PIK_FAT"/>
</dbReference>
<dbReference type="CDD" id="cd05163">
    <property type="entry name" value="PIKK_TRRAP"/>
    <property type="match status" value="1"/>
</dbReference>
<feature type="region of interest" description="Disordered" evidence="3">
    <location>
        <begin position="2918"/>
        <end position="2968"/>
    </location>
</feature>
<dbReference type="Proteomes" id="UP001385951">
    <property type="component" value="Unassembled WGS sequence"/>
</dbReference>
<dbReference type="PANTHER" id="PTHR11139:SF1">
    <property type="entry name" value="TRANSFORMATION_TRANSCRIPTION DOMAIN-ASSOCIATED PROTEIN"/>
    <property type="match status" value="1"/>
</dbReference>
<feature type="compositionally biased region" description="Polar residues" evidence="3">
    <location>
        <begin position="2956"/>
        <end position="2966"/>
    </location>
</feature>
<dbReference type="InterPro" id="IPR016024">
    <property type="entry name" value="ARM-type_fold"/>
</dbReference>
<sequence>MEGTPQIMTAAELEMRAARVADPGTDLKTRHAIACEIRDMVDSVRDTETSNVVPHMVPVLLEILRSGEPSFQRDSLEFSFRRVLLEILHRIPAADLHRSQPLTVYITMLYLIRRDNEEIAMTCCKIIVDITRIHRGFTGEHIGEFMSILLELCHNIPALVEECFSEQSAALDPAILFPGTRSFKVVAEMVHVIVAFTQSNRPLVLPLIQQHVPTFLAVLHLEAPAQKKAREEYEAQGHLWAGMAPTIRNPGPYTDFLTSVVKVMSSLAFFMRAYADQFEIQGDVLVGIAVRVLQDLPPMTISVRKELFTVFRFLFSSGPPTHKKAALPYLEKLFDDRIVLGPAMGSQETIRMNAYGVIADLVHYIRSDLSASQLMKACSIFLGHLHNPYLTNQIHILSAKVIYNLVEHIVTKESKQVASKLLTNLLESSVDRLESMVIVHAEVTARAERIKKGEEESADIAFIERTRPIANAIYTSEKPEEAIVEYRLVFRTLLHGFRHILTGLKKCEAEIPEGAIIARLLEGCIRCMALFDGETRDWNDAMEWLAGILAETNLHVFQEVWTQKMSFIFEAAQKRPALTHIAQNLFTRESTSPSLVSIVLRFLLDKLPELGEYDDQTAAVTIRIYKMVFGAVGLWPAPNEPILASHLGKLIMDCFPLAAKSSKPTNYFHLLRALFRAIGSGGGRFELIYKEVLPLLPEMLECLNRQLLTSEGLSRDMIVELCLTVPLRLTHLLPWLSYLMQPLALALRGGPELVAQGLRTLELCIDNLIPDFLDPTLHTVLRELMEALHSHLKPLPANHVHSHTTIRILGKLGGRNRALLYKEPALKYHHYSEPARIRLSFGSATGYFELGPVSTLASKALTMGKNGIPYRTHAFDYLKNCLTLILVEGVGGRDREEIVVRCFEGMFDAMHTPELQESATEAMHEFSRYVLTAEVRRLASKDVPVRRWPSTLFACYLEAIPRGLARDSTAGSNKAEELLRTQLQELCTMKNLQDANPAEVLLVLHNVANRFCMLCHEDTAIRKKAGCVGIKILTETPQLGSRWVSERLVDVLRTLLHVLKAMPYDLEADVDAVYDVLAKALEVSGKEFASLDDTALNTRNKLISIAGILFAEISNSNPIVRRVAQKCIALLVQLSGKSTVDLLAPHRERMLTAIYTKPLRALPFNIQIGMIEAVRYCLSTQPPLPELNEELLRLLHEALALADADDNALLGRGNLRQGSLEIVKLRVACIKLLTASMPLTDFFSKQQQTRQKVTSVYFKSLYSPTLEVKEVAHEGMRIVLTHQSRLPKELLQTGLRPILLNLSDSKKLSIPGLEGLARLLELLTNYFKVEIGNKLLDHFRIVADPQTLQLSSRQPITENENITKLVRLANIFHLLPSTANMFLNDLVNAIVQTETHMHFTGKSPFSEPLAKFLDRYPSDAADFFMLNLHFPRHVQTLRSIIRAKLAPNVLRELAIRTSLIVSGCLERRDPKLLLPGLMLCYDLAEMIPGWLTENPYVVDTLVNLWRLESSYQDRNSILQNELNQRYSLILSIFIMACEQSPRIDLLFEIVAVFAREQPFDLVRPSQFLYRHVALNESLIYRRNVLTRFQIWFVSSPATWILKTHVLRFIITPTLLIQASRTPKEGLLDQDIVNWIHRYIWIPMNDGTTFVKAGDTFTIELLYLTTVVVHKYPELLEDAKKDIIKCAWHYITSEDPVVKQTAYLLAARFFEAFPGPQKFILRVWTGLLRPPHVEGKTLIRQALDILAPVLARSQSSEPGFPQWAKTTRRILAEEGSGWSQILLIYQLIIRQPTLFYPVRALFVPHIINYLPKMGLTAGANADMRLLSIDLLQVIFDWEQQTASQSEDDMAVDESDADQSNQWAIPLQYRESMVSYLVRIAGQDLQPRSGLATRALNLLRSVISPTKGWTDVNVTLNFFSRALVQNDLSSEQLTAQAVAAAKVLQVIAAEKDDSWYTANAEILTKLVRKGLATDEAGLLDSLHPIFDKLIHLFPLPKEDEEFQGPIAEFHNWVHNTLSEGLRGTTTPKGLLLMLKSVVQVTPERVESFSTSLMKLLGTKARDHLQSSPNTAGFEALVKMLISILDISLMAVAHLGEQRKFLLQSLVALVEKSKSVAMCRYLLDSARDWALNRKEPIPTMKEKATLLGRMTTFELRGERGEALFNNYLELIYDIYTDQALRRSDLTVRLEQSFLLGCRSTDASLRERFIDLLDVSVPRSLFGRLSYILGSQNWEPLADHHWIFLALHLLLGSIDGEQPISSDQTITDCGLPPPAFTLGRVASIIRPMQRLLFADSTIAHEAWVSIFPAAWNCLSPKDYHINQADLRPNVIQTLLEGTLACSPPLTLPPHLVKYLAKNFGAWHISIALLEASLDHVREDELIVREAVFDSLAEVYAELSEEDMFYGLWRRRSLHAETTEALSFEQIGMWEQAENLYETAQSKARAGVIPFSEPEYCLWEDHWILAAEKLQQWDTLYELGRSENNHELLLESAWRTKDWPDTWEQLEEQITQLPEVATPRRRIFEAFISLLKNPNVQDREKSEFTRHLEDAMQLSLRKWITLPPNLSHAHVPLLQHFQQFVELQEAVQIFGSLATTTAQNLEKKSQDLKMVLQAWRERLPEQSDDISIWSDLVAWRQNVFHAINKAYIPLIQPAQGGAAAGSTNTFGYRGYHETAWIINRFAHVARKHELLDVCFSSLNKIYTLPNIEISEAFLKLREQARCHYQKPGDLQAGLEVINNTNLMYFSTNQKAEFYTLKGMFHAKFGRNDEANQAFGQAVQLDMTQAKAWAAWGKFNDRMFKENPHEMSHAANAVSCYLQAAGLYKNYKSRPLLLRVLWLLSVDDGQFTISRNFDTYKGDAAFWYWITLIPQLCLSISQREVKQARYILLNLAKLYPQALFFPLRTTREEMVLLKRQAAAAATVAATRMQSQGHSGSGTPGEVKRDPDHPMQDETEAKPNGTEEGTSTQQAAQNAIPAPMRQSWDYVEEVMQILKTAFPLLIMNMETIVDQISARFKASPEEDIYRLVCMLLQEGLQQYIIRTSQPEDDGSMNQQTINSLSRLATSLSGQARKDFEEDFVKPKMSLQDYLRRLQQWRDKYENSLDSRPRTQSLDLLSHFLTDFQWNKFDEIEVPGQYTEEKSTNQNFVRIHRFDPKFENCRSHGYCWRRLTIHGSDNTKTSFAVQLPSGRHARREERVMQLFRTFNGALTRKKETRKRNLKFHVPAAICCGPSLRLLENDSSSINLIDIYEQHCRSSGLTTEDAIFVIGEKVRVAMREFKQQHGRNPGKSEYLTLKKEMFDEVALKIAPEDILSRYMIRTMDGPTDLWRSRKQFALQTATNSFMTFLLCLTSRIPQRFHLSRSTGLIAMSEMIPGMVNHSPIFGSSDVVPFRLTPNMQHFIGPIYMEGLLTAGIASVARSLTEPEYELDQQLCLFARDEVITWLHLHREPWSTSDPPFRQKVQMCINGVVQRAEVMACKTIREQALNGTAPNQTVPVLKTVTDLISNATNPINLLKMTEIFVPWF</sequence>
<dbReference type="EMBL" id="JASBNA010000001">
    <property type="protein sequence ID" value="KAK7695846.1"/>
    <property type="molecule type" value="Genomic_DNA"/>
</dbReference>
<evidence type="ECO:0000259" key="5">
    <source>
        <dbReference type="PROSITE" id="PS51189"/>
    </source>
</evidence>
<name>A0AAW0GT58_9APHY</name>
<comment type="similarity">
    <text evidence="1">Belongs to the PI3/PI4-kinase family. TRA1 subfamily.</text>
</comment>
<evidence type="ECO:0000313" key="7">
    <source>
        <dbReference type="Proteomes" id="UP001385951"/>
    </source>
</evidence>
<dbReference type="GO" id="GO:0004672">
    <property type="term" value="F:protein kinase activity"/>
    <property type="evidence" value="ECO:0007669"/>
    <property type="project" value="UniProtKB-ARBA"/>
</dbReference>
<dbReference type="InterPro" id="IPR050517">
    <property type="entry name" value="DDR_Repair_Kinase"/>
</dbReference>
<evidence type="ECO:0000256" key="3">
    <source>
        <dbReference type="SAM" id="MobiDB-lite"/>
    </source>
</evidence>
<dbReference type="InterPro" id="IPR046805">
    <property type="entry name" value="Tra1_ring"/>
</dbReference>
<gene>
    <name evidence="6" type="ORF">QCA50_000484</name>
</gene>
<dbReference type="InterPro" id="IPR019734">
    <property type="entry name" value="TPR_rpt"/>
</dbReference>
<dbReference type="GO" id="GO:0005634">
    <property type="term" value="C:nucleus"/>
    <property type="evidence" value="ECO:0007669"/>
    <property type="project" value="TreeGrafter"/>
</dbReference>
<dbReference type="Pfam" id="PF20175">
    <property type="entry name" value="Tra1_central"/>
    <property type="match status" value="1"/>
</dbReference>
<dbReference type="Pfam" id="PF00454">
    <property type="entry name" value="PI3_PI4_kinase"/>
    <property type="match status" value="1"/>
</dbReference>
<feature type="domain" description="PI3K/PI4K catalytic" evidence="4">
    <location>
        <begin position="3147"/>
        <end position="3487"/>
    </location>
</feature>
<proteinExistence type="inferred from homology"/>
<dbReference type="PROSITE" id="PS50290">
    <property type="entry name" value="PI3_4_KINASE_3"/>
    <property type="match status" value="1"/>
</dbReference>
<dbReference type="InterPro" id="IPR000403">
    <property type="entry name" value="PI3/4_kinase_cat_dom"/>
</dbReference>
<dbReference type="InterPro" id="IPR046807">
    <property type="entry name" value="Tra1_central"/>
</dbReference>
<evidence type="ECO:0000313" key="6">
    <source>
        <dbReference type="EMBL" id="KAK7695846.1"/>
    </source>
</evidence>
<dbReference type="GO" id="GO:0006281">
    <property type="term" value="P:DNA repair"/>
    <property type="evidence" value="ECO:0007669"/>
    <property type="project" value="TreeGrafter"/>
</dbReference>
<evidence type="ECO:0008006" key="8">
    <source>
        <dbReference type="Google" id="ProtNLM"/>
    </source>
</evidence>
<feature type="compositionally biased region" description="Basic and acidic residues" evidence="3">
    <location>
        <begin position="2935"/>
        <end position="2950"/>
    </location>
</feature>
<dbReference type="SUPFAM" id="SSF56112">
    <property type="entry name" value="Protein kinase-like (PK-like)"/>
    <property type="match status" value="1"/>
</dbReference>
<accession>A0AAW0GT58</accession>
<reference evidence="6 7" key="1">
    <citation type="submission" date="2022-09" db="EMBL/GenBank/DDBJ databases">
        <authorList>
            <person name="Palmer J.M."/>
        </authorList>
    </citation>
    <scope>NUCLEOTIDE SEQUENCE [LARGE SCALE GENOMIC DNA]</scope>
    <source>
        <strain evidence="6 7">DSM 7382</strain>
    </source>
</reference>
<dbReference type="InterPro" id="IPR011009">
    <property type="entry name" value="Kinase-like_dom_sf"/>
</dbReference>
<keyword evidence="7" id="KW-1185">Reference proteome</keyword>
<feature type="domain" description="FAT" evidence="5">
    <location>
        <begin position="2347"/>
        <end position="2903"/>
    </location>
</feature>
<dbReference type="SMART" id="SM00146">
    <property type="entry name" value="PI3Kc"/>
    <property type="match status" value="1"/>
</dbReference>
<dbReference type="GO" id="GO:0035267">
    <property type="term" value="C:NuA4 histone acetyltransferase complex"/>
    <property type="evidence" value="ECO:0007669"/>
    <property type="project" value="TreeGrafter"/>
</dbReference>
<evidence type="ECO:0000259" key="4">
    <source>
        <dbReference type="PROSITE" id="PS50290"/>
    </source>
</evidence>
<dbReference type="GO" id="GO:0000124">
    <property type="term" value="C:SAGA complex"/>
    <property type="evidence" value="ECO:0007669"/>
    <property type="project" value="TreeGrafter"/>
</dbReference>
<organism evidence="6 7">
    <name type="scientific">Cerrena zonata</name>
    <dbReference type="NCBI Taxonomy" id="2478898"/>
    <lineage>
        <taxon>Eukaryota</taxon>
        <taxon>Fungi</taxon>
        <taxon>Dikarya</taxon>
        <taxon>Basidiomycota</taxon>
        <taxon>Agaricomycotina</taxon>
        <taxon>Agaricomycetes</taxon>
        <taxon>Polyporales</taxon>
        <taxon>Cerrenaceae</taxon>
        <taxon>Cerrena</taxon>
    </lineage>
</organism>
<keyword evidence="2" id="KW-0802">TPR repeat</keyword>
<dbReference type="InterPro" id="IPR003151">
    <property type="entry name" value="PIK-rel_kinase_FAT"/>
</dbReference>
<dbReference type="GO" id="GO:0006355">
    <property type="term" value="P:regulation of DNA-templated transcription"/>
    <property type="evidence" value="ECO:0007669"/>
    <property type="project" value="TreeGrafter"/>
</dbReference>
<dbReference type="SUPFAM" id="SSF48452">
    <property type="entry name" value="TPR-like"/>
    <property type="match status" value="1"/>
</dbReference>
<evidence type="ECO:0000256" key="2">
    <source>
        <dbReference type="PROSITE-ProRule" id="PRU00339"/>
    </source>
</evidence>
<dbReference type="Pfam" id="PF02259">
    <property type="entry name" value="FAT"/>
    <property type="match status" value="1"/>
</dbReference>
<comment type="caution">
    <text evidence="6">The sequence shown here is derived from an EMBL/GenBank/DDBJ whole genome shotgun (WGS) entry which is preliminary data.</text>
</comment>
<dbReference type="SUPFAM" id="SSF48371">
    <property type="entry name" value="ARM repeat"/>
    <property type="match status" value="3"/>
</dbReference>
<dbReference type="InterPro" id="IPR011990">
    <property type="entry name" value="TPR-like_helical_dom_sf"/>
</dbReference>
<feature type="repeat" description="TPR" evidence="2">
    <location>
        <begin position="2746"/>
        <end position="2779"/>
    </location>
</feature>
<dbReference type="PROSITE" id="PS50005">
    <property type="entry name" value="TPR"/>
    <property type="match status" value="1"/>
</dbReference>